<organism evidence="2 3">
    <name type="scientific">Cercopithifilaria johnstoni</name>
    <dbReference type="NCBI Taxonomy" id="2874296"/>
    <lineage>
        <taxon>Eukaryota</taxon>
        <taxon>Metazoa</taxon>
        <taxon>Ecdysozoa</taxon>
        <taxon>Nematoda</taxon>
        <taxon>Chromadorea</taxon>
        <taxon>Rhabditida</taxon>
        <taxon>Spirurina</taxon>
        <taxon>Spiruromorpha</taxon>
        <taxon>Filarioidea</taxon>
        <taxon>Onchocercidae</taxon>
        <taxon>Cercopithifilaria</taxon>
    </lineage>
</organism>
<evidence type="ECO:0000313" key="3">
    <source>
        <dbReference type="Proteomes" id="UP000746747"/>
    </source>
</evidence>
<dbReference type="EMBL" id="CAKAEH010001636">
    <property type="protein sequence ID" value="CAG9538227.1"/>
    <property type="molecule type" value="Genomic_DNA"/>
</dbReference>
<evidence type="ECO:0000313" key="2">
    <source>
        <dbReference type="EMBL" id="CAG9538227.1"/>
    </source>
</evidence>
<reference evidence="2" key="1">
    <citation type="submission" date="2021-09" db="EMBL/GenBank/DDBJ databases">
        <authorList>
            <consortium name="Pathogen Informatics"/>
        </authorList>
    </citation>
    <scope>NUCLEOTIDE SEQUENCE</scope>
</reference>
<keyword evidence="3" id="KW-1185">Reference proteome</keyword>
<dbReference type="AlphaFoldDB" id="A0A8J2PWW6"/>
<protein>
    <submittedName>
        <fullName evidence="2">Uncharacterized protein</fullName>
    </submittedName>
</protein>
<evidence type="ECO:0000256" key="1">
    <source>
        <dbReference type="SAM" id="MobiDB-lite"/>
    </source>
</evidence>
<dbReference type="Proteomes" id="UP000746747">
    <property type="component" value="Unassembled WGS sequence"/>
</dbReference>
<feature type="region of interest" description="Disordered" evidence="1">
    <location>
        <begin position="47"/>
        <end position="67"/>
    </location>
</feature>
<name>A0A8J2PWW6_9BILA</name>
<accession>A0A8J2PWW6</accession>
<dbReference type="OrthoDB" id="5862365at2759"/>
<sequence>MTSTEAAASAAAAAAAAATTTTTTTTKSTVMKCHDCSAPFTNDQLGSCSSGGETVTQGISSHNSKGDENRNCWWWCRDCMATLCR</sequence>
<gene>
    <name evidence="2" type="ORF">CJOHNSTONI_LOCUS7956</name>
</gene>
<comment type="caution">
    <text evidence="2">The sequence shown here is derived from an EMBL/GenBank/DDBJ whole genome shotgun (WGS) entry which is preliminary data.</text>
</comment>
<feature type="compositionally biased region" description="Polar residues" evidence="1">
    <location>
        <begin position="47"/>
        <end position="63"/>
    </location>
</feature>
<proteinExistence type="predicted"/>